<sequence length="520" mass="58732">MSKQHKNILFIVADDLGKYIGAYGCKSVTTPNLDKLATESVRFDLAFASTASCSGSRSTIYTGLHTHENGQYGLNQVATHFQTFEHVDTLPQLFNAGGHLTGIVGKIHVGVKKTYPWTVFDDIETRDSAIFGDHCDAFFEKAQAADKPFNLVVGFHDPHRDQSRGGFANDQGPFDPRVKDIVVNPEDVEVPEWLTDVPQLRQELVEYYRAIYRFDQGVGFILENLAKRGLAESTLVIVTADNGPPFINSKTTLFDSGTCLPFFVRDPRLVAQGIKGIANPNMVSFLDILPTMLDYAGLPLDLRTKELSPDRLGRSVLSILDRQDVVPESEWPHHVFCSHTYHERANYWPTRAIRTRRYKYHRNVAWRLEFPFATDLYSSLSFEGMRNLQTPVFVGSRSLRDYIFRPAEQLFDLEADPLEVKDLAQDPAYADILKDLRGKLEAWQKQTEDLWLYKDGQSVRGLEVWLGKDEMMMPNRHDFDPDQPALDAPGVELMKIVGDPIGIRGATLYGGKGKQVKQES</sequence>
<gene>
    <name evidence="4" type="ORF">I316_06847</name>
</gene>
<dbReference type="Gene3D" id="3.40.720.10">
    <property type="entry name" value="Alkaline Phosphatase, subunit A"/>
    <property type="match status" value="1"/>
</dbReference>
<name>A0A1B9GKI2_9TREE</name>
<dbReference type="Proteomes" id="UP000092666">
    <property type="component" value="Unassembled WGS sequence"/>
</dbReference>
<organism evidence="4 5">
    <name type="scientific">Kwoniella heveanensis BCC8398</name>
    <dbReference type="NCBI Taxonomy" id="1296120"/>
    <lineage>
        <taxon>Eukaryota</taxon>
        <taxon>Fungi</taxon>
        <taxon>Dikarya</taxon>
        <taxon>Basidiomycota</taxon>
        <taxon>Agaricomycotina</taxon>
        <taxon>Tremellomycetes</taxon>
        <taxon>Tremellales</taxon>
        <taxon>Cryptococcaceae</taxon>
        <taxon>Kwoniella</taxon>
    </lineage>
</organism>
<keyword evidence="2" id="KW-0378">Hydrolase</keyword>
<dbReference type="OrthoDB" id="103349at2759"/>
<reference evidence="5" key="2">
    <citation type="submission" date="2013-12" db="EMBL/GenBank/DDBJ databases">
        <title>Evolution of pathogenesis and genome organization in the Tremellales.</title>
        <authorList>
            <person name="Cuomo C."/>
            <person name="Litvintseva A."/>
            <person name="Heitman J."/>
            <person name="Chen Y."/>
            <person name="Sun S."/>
            <person name="Springer D."/>
            <person name="Dromer F."/>
            <person name="Young S."/>
            <person name="Zeng Q."/>
            <person name="Chapman S."/>
            <person name="Gujja S."/>
            <person name="Saif S."/>
            <person name="Birren B."/>
        </authorList>
    </citation>
    <scope>NUCLEOTIDE SEQUENCE [LARGE SCALE GENOMIC DNA]</scope>
    <source>
        <strain evidence="5">BCC8398</strain>
    </source>
</reference>
<dbReference type="Pfam" id="PF00884">
    <property type="entry name" value="Sulfatase"/>
    <property type="match status" value="1"/>
</dbReference>
<comment type="similarity">
    <text evidence="1">Belongs to the sulfatase family.</text>
</comment>
<accession>A0A1B9GKI2</accession>
<evidence type="ECO:0000256" key="1">
    <source>
        <dbReference type="ARBA" id="ARBA00008779"/>
    </source>
</evidence>
<dbReference type="InterPro" id="IPR050738">
    <property type="entry name" value="Sulfatase"/>
</dbReference>
<feature type="domain" description="Sulfatase N-terminal" evidence="3">
    <location>
        <begin position="6"/>
        <end position="297"/>
    </location>
</feature>
<protein>
    <recommendedName>
        <fullName evidence="3">Sulfatase N-terminal domain-containing protein</fullName>
    </recommendedName>
</protein>
<evidence type="ECO:0000256" key="2">
    <source>
        <dbReference type="ARBA" id="ARBA00022801"/>
    </source>
</evidence>
<dbReference type="EMBL" id="KV700134">
    <property type="protein sequence ID" value="OCF31445.1"/>
    <property type="molecule type" value="Genomic_DNA"/>
</dbReference>
<keyword evidence="5" id="KW-1185">Reference proteome</keyword>
<dbReference type="InterPro" id="IPR000917">
    <property type="entry name" value="Sulfatase_N"/>
</dbReference>
<dbReference type="GO" id="GO:0004065">
    <property type="term" value="F:arylsulfatase activity"/>
    <property type="evidence" value="ECO:0007669"/>
    <property type="project" value="TreeGrafter"/>
</dbReference>
<evidence type="ECO:0000259" key="3">
    <source>
        <dbReference type="Pfam" id="PF00884"/>
    </source>
</evidence>
<dbReference type="PANTHER" id="PTHR42693">
    <property type="entry name" value="ARYLSULFATASE FAMILY MEMBER"/>
    <property type="match status" value="1"/>
</dbReference>
<dbReference type="AlphaFoldDB" id="A0A1B9GKI2"/>
<dbReference type="PANTHER" id="PTHR42693:SF53">
    <property type="entry name" value="ENDO-4-O-SULFATASE"/>
    <property type="match status" value="1"/>
</dbReference>
<dbReference type="InterPro" id="IPR017850">
    <property type="entry name" value="Alkaline_phosphatase_core_sf"/>
</dbReference>
<proteinExistence type="inferred from homology"/>
<reference evidence="4 5" key="1">
    <citation type="submission" date="2013-07" db="EMBL/GenBank/DDBJ databases">
        <title>The Genome Sequence of Cryptococcus heveanensis BCC8398.</title>
        <authorList>
            <consortium name="The Broad Institute Genome Sequencing Platform"/>
            <person name="Cuomo C."/>
            <person name="Litvintseva A."/>
            <person name="Chen Y."/>
            <person name="Heitman J."/>
            <person name="Sun S."/>
            <person name="Springer D."/>
            <person name="Dromer F."/>
            <person name="Young S.K."/>
            <person name="Zeng Q."/>
            <person name="Gargeya S."/>
            <person name="Fitzgerald M."/>
            <person name="Abouelleil A."/>
            <person name="Alvarado L."/>
            <person name="Berlin A.M."/>
            <person name="Chapman S.B."/>
            <person name="Dewar J."/>
            <person name="Goldberg J."/>
            <person name="Griggs A."/>
            <person name="Gujja S."/>
            <person name="Hansen M."/>
            <person name="Howarth C."/>
            <person name="Imamovic A."/>
            <person name="Larimer J."/>
            <person name="McCowan C."/>
            <person name="Murphy C."/>
            <person name="Pearson M."/>
            <person name="Priest M."/>
            <person name="Roberts A."/>
            <person name="Saif S."/>
            <person name="Shea T."/>
            <person name="Sykes S."/>
            <person name="Wortman J."/>
            <person name="Nusbaum C."/>
            <person name="Birren B."/>
        </authorList>
    </citation>
    <scope>NUCLEOTIDE SEQUENCE [LARGE SCALE GENOMIC DNA]</scope>
    <source>
        <strain evidence="4 5">BCC8398</strain>
    </source>
</reference>
<dbReference type="STRING" id="1296120.A0A1B9GKI2"/>
<dbReference type="CDD" id="cd16027">
    <property type="entry name" value="SGSH"/>
    <property type="match status" value="1"/>
</dbReference>
<evidence type="ECO:0000313" key="5">
    <source>
        <dbReference type="Proteomes" id="UP000092666"/>
    </source>
</evidence>
<dbReference type="SUPFAM" id="SSF53649">
    <property type="entry name" value="Alkaline phosphatase-like"/>
    <property type="match status" value="1"/>
</dbReference>
<evidence type="ECO:0000313" key="4">
    <source>
        <dbReference type="EMBL" id="OCF31445.1"/>
    </source>
</evidence>